<dbReference type="Proteomes" id="UP000760494">
    <property type="component" value="Unassembled WGS sequence"/>
</dbReference>
<dbReference type="GO" id="GO:0016614">
    <property type="term" value="F:oxidoreductase activity, acting on CH-OH group of donors"/>
    <property type="evidence" value="ECO:0007669"/>
    <property type="project" value="InterPro"/>
</dbReference>
<keyword evidence="4" id="KW-0274">FAD</keyword>
<protein>
    <recommendedName>
        <fullName evidence="10">Alcohol oxidase</fullName>
    </recommendedName>
</protein>
<dbReference type="InterPro" id="IPR000172">
    <property type="entry name" value="GMC_OxRdtase_N"/>
</dbReference>
<comment type="caution">
    <text evidence="8">The sequence shown here is derived from an EMBL/GenBank/DDBJ whole genome shotgun (WGS) entry which is preliminary data.</text>
</comment>
<evidence type="ECO:0000256" key="4">
    <source>
        <dbReference type="ARBA" id="ARBA00022827"/>
    </source>
</evidence>
<evidence type="ECO:0000259" key="6">
    <source>
        <dbReference type="Pfam" id="PF05199"/>
    </source>
</evidence>
<dbReference type="SUPFAM" id="SSF54373">
    <property type="entry name" value="FAD-linked reductases, C-terminal domain"/>
    <property type="match status" value="1"/>
</dbReference>
<dbReference type="Pfam" id="PF00732">
    <property type="entry name" value="GMC_oxred_N"/>
    <property type="match status" value="1"/>
</dbReference>
<dbReference type="SUPFAM" id="SSF52317">
    <property type="entry name" value="Class I glutamine amidotransferase-like"/>
    <property type="match status" value="1"/>
</dbReference>
<dbReference type="InterPro" id="IPR029010">
    <property type="entry name" value="ThuA-like"/>
</dbReference>
<dbReference type="InterPro" id="IPR007867">
    <property type="entry name" value="GMC_OxRtase_C"/>
</dbReference>
<reference evidence="8" key="1">
    <citation type="submission" date="2019-05" db="EMBL/GenBank/DDBJ databases">
        <authorList>
            <person name="Piombo E."/>
        </authorList>
    </citation>
    <scope>NUCLEOTIDE SEQUENCE</scope>
    <source>
        <strain evidence="8">C2S</strain>
    </source>
</reference>
<dbReference type="AlphaFoldDB" id="A0A9Q9RQ15"/>
<dbReference type="InterPro" id="IPR012132">
    <property type="entry name" value="GMC_OxRdtase"/>
</dbReference>
<accession>A0A9Q9RQ15</accession>
<proteinExistence type="inferred from homology"/>
<dbReference type="Gene3D" id="3.40.50.880">
    <property type="match status" value="1"/>
</dbReference>
<dbReference type="GO" id="GO:0050660">
    <property type="term" value="F:flavin adenine dinucleotide binding"/>
    <property type="evidence" value="ECO:0007669"/>
    <property type="project" value="InterPro"/>
</dbReference>
<dbReference type="SUPFAM" id="SSF51905">
    <property type="entry name" value="FAD/NAD(P)-binding domain"/>
    <property type="match status" value="1"/>
</dbReference>
<dbReference type="PANTHER" id="PTHR11552:SF147">
    <property type="entry name" value="CHOLINE DEHYDROGENASE, MITOCHONDRIAL"/>
    <property type="match status" value="1"/>
</dbReference>
<dbReference type="Pfam" id="PF06283">
    <property type="entry name" value="ThuA"/>
    <property type="match status" value="1"/>
</dbReference>
<evidence type="ECO:0000313" key="8">
    <source>
        <dbReference type="EMBL" id="VTT73265.1"/>
    </source>
</evidence>
<dbReference type="PANTHER" id="PTHR11552">
    <property type="entry name" value="GLUCOSE-METHANOL-CHOLINE GMC OXIDOREDUCTASE"/>
    <property type="match status" value="1"/>
</dbReference>
<dbReference type="InterPro" id="IPR029062">
    <property type="entry name" value="Class_I_gatase-like"/>
</dbReference>
<keyword evidence="3" id="KW-0285">Flavoprotein</keyword>
<dbReference type="Gene3D" id="3.30.560.10">
    <property type="entry name" value="Glucose Oxidase, domain 3"/>
    <property type="match status" value="1"/>
</dbReference>
<comment type="cofactor">
    <cofactor evidence="1">
        <name>FAD</name>
        <dbReference type="ChEBI" id="CHEBI:57692"/>
    </cofactor>
</comment>
<sequence>MGFGVLQSSNHSDFITSISTTTNSSTSSVDSSHPLTLQAPSTHLLQHIKFSKMAFVANGNEYDFIIVGGGTAGNTVAGRLAENPHVRILIVEAGIPNPHQIPEITTPSKAFNLRGSKHDWAYKSTMIKRDDYERIEKPNTRGKVLGGSSCANYFTWIPGSKPTFDDWEAFGGEDWNWDGCVEYLRKCATYHDEEGLYPAELGKIGTGGPIQIAHADLVPEMQPWRDALTEAWVSKGEVLTENIYDGEMRGLTHCVDTIHGGQRQGSFLYLKNKPNVNILYGVQSKELIIDPRTNTCLGVTVINPDTKGELSVFASKEVILSQGVFETPKLLMLSGVGPAQELQKNGINVKLESPHVGQHLLDHPIVPFVLQVKDGFGLENYILRNGAANSAAVAQYKRDKTGPVSSGLLELVGFPRIDERLEQHQSYREAKAANGGLDPFGPKGQPHFELDFVGMFSTAFQWHYPVPEKGNYMTVIVDLLRPLSEGQVTLNSNNPLVQPNINLNFFGNDLDILAMREGVRWTYDVLTTGKGFKDIVTGEYPWRMPLESDEEMKRAVLDRSQTGFHPCGTARLSKNIQQGVVDSRLRVHGIKNLRIADASVIPVIPDCRIQNSVYMIGEKGADMIKADHPEIFETVEKMASTPPNSIKVLLLTKTCGYRHDCIPALISAFNSLPFSVRATENSTELLSLSDYDVVALGHNTGDYLNEEEVASLLSFVENGGGVVGIHAATSGLKANARYTKILGEVFNGHPPPQWMTLDVENPDHYINGYESLPGPDSAPEEAHACPVKTESLPTGQFPWFDEVYTFRSHPRIEGRTILLSVQGDNEESAESAGFPLSWTQTVGKGRVYYTALGHFDEAYKNAWFMESLRRAVVWTAKKD</sequence>
<comment type="similarity">
    <text evidence="2">Belongs to the GMC oxidoreductase family.</text>
</comment>
<feature type="domain" description="Glucose-methanol-choline oxidoreductase N-terminal" evidence="5">
    <location>
        <begin position="62"/>
        <end position="364"/>
    </location>
</feature>
<evidence type="ECO:0000256" key="2">
    <source>
        <dbReference type="ARBA" id="ARBA00010790"/>
    </source>
</evidence>
<dbReference type="Gene3D" id="3.50.50.60">
    <property type="entry name" value="FAD/NAD(P)-binding domain"/>
    <property type="match status" value="1"/>
</dbReference>
<organism evidence="8 9">
    <name type="scientific">Fusarium fujikuroi</name>
    <name type="common">Bakanae and foot rot disease fungus</name>
    <name type="synonym">Gibberella fujikuroi</name>
    <dbReference type="NCBI Taxonomy" id="5127"/>
    <lineage>
        <taxon>Eukaryota</taxon>
        <taxon>Fungi</taxon>
        <taxon>Dikarya</taxon>
        <taxon>Ascomycota</taxon>
        <taxon>Pezizomycotina</taxon>
        <taxon>Sordariomycetes</taxon>
        <taxon>Hypocreomycetidae</taxon>
        <taxon>Hypocreales</taxon>
        <taxon>Nectriaceae</taxon>
        <taxon>Fusarium</taxon>
        <taxon>Fusarium fujikuroi species complex</taxon>
    </lineage>
</organism>
<evidence type="ECO:0000256" key="3">
    <source>
        <dbReference type="ARBA" id="ARBA00022630"/>
    </source>
</evidence>
<dbReference type="EMBL" id="CABFJX010000368">
    <property type="protein sequence ID" value="VTT73265.1"/>
    <property type="molecule type" value="Genomic_DNA"/>
</dbReference>
<feature type="domain" description="ThuA-like" evidence="7">
    <location>
        <begin position="647"/>
        <end position="875"/>
    </location>
</feature>
<gene>
    <name evidence="8" type="ORF">C2S_8997</name>
</gene>
<dbReference type="Pfam" id="PF05199">
    <property type="entry name" value="GMC_oxred_C"/>
    <property type="match status" value="1"/>
</dbReference>
<evidence type="ECO:0000313" key="9">
    <source>
        <dbReference type="Proteomes" id="UP000760494"/>
    </source>
</evidence>
<evidence type="ECO:0000259" key="5">
    <source>
        <dbReference type="Pfam" id="PF00732"/>
    </source>
</evidence>
<evidence type="ECO:0000256" key="1">
    <source>
        <dbReference type="ARBA" id="ARBA00001974"/>
    </source>
</evidence>
<dbReference type="InterPro" id="IPR036188">
    <property type="entry name" value="FAD/NAD-bd_sf"/>
</dbReference>
<evidence type="ECO:0008006" key="10">
    <source>
        <dbReference type="Google" id="ProtNLM"/>
    </source>
</evidence>
<name>A0A9Q9RQ15_FUSFU</name>
<feature type="domain" description="Glucose-methanol-choline oxidoreductase C-terminal" evidence="6">
    <location>
        <begin position="482"/>
        <end position="617"/>
    </location>
</feature>
<evidence type="ECO:0000259" key="7">
    <source>
        <dbReference type="Pfam" id="PF06283"/>
    </source>
</evidence>